<dbReference type="PANTHER" id="PTHR34388">
    <property type="entry name" value="DNA POLYMERASE III SUBUNIT DELTA"/>
    <property type="match status" value="1"/>
</dbReference>
<dbReference type="Proteomes" id="UP000275281">
    <property type="component" value="Unassembled WGS sequence"/>
</dbReference>
<gene>
    <name evidence="12" type="primary">holA</name>
    <name evidence="12" type="ORF">DRW07_05165</name>
</gene>
<dbReference type="Gene3D" id="1.20.272.10">
    <property type="match status" value="1"/>
</dbReference>
<comment type="caution">
    <text evidence="12">The sequence shown here is derived from an EMBL/GenBank/DDBJ whole genome shotgun (WGS) entry which is preliminary data.</text>
</comment>
<dbReference type="GO" id="GO:0009360">
    <property type="term" value="C:DNA polymerase III complex"/>
    <property type="evidence" value="ECO:0007669"/>
    <property type="project" value="UniProtKB-UniRule"/>
</dbReference>
<dbReference type="OrthoDB" id="9770982at2"/>
<dbReference type="EC" id="2.7.7.7" evidence="1 9"/>
<evidence type="ECO:0000256" key="2">
    <source>
        <dbReference type="ARBA" id="ARBA00017703"/>
    </source>
</evidence>
<dbReference type="InterPro" id="IPR032780">
    <property type="entry name" value="DNA_pol3_delt_C"/>
</dbReference>
<dbReference type="SUPFAM" id="SSF52540">
    <property type="entry name" value="P-loop containing nucleoside triphosphate hydrolases"/>
    <property type="match status" value="1"/>
</dbReference>
<keyword evidence="6" id="KW-0239">DNA-directed DNA polymerase</keyword>
<name>A0A3N5YFG2_9ALTE</name>
<evidence type="ECO:0000256" key="9">
    <source>
        <dbReference type="NCBIfam" id="TIGR01128"/>
    </source>
</evidence>
<comment type="catalytic activity">
    <reaction evidence="8">
        <text>DNA(n) + a 2'-deoxyribonucleoside 5'-triphosphate = DNA(n+1) + diphosphate</text>
        <dbReference type="Rhea" id="RHEA:22508"/>
        <dbReference type="Rhea" id="RHEA-COMP:17339"/>
        <dbReference type="Rhea" id="RHEA-COMP:17340"/>
        <dbReference type="ChEBI" id="CHEBI:33019"/>
        <dbReference type="ChEBI" id="CHEBI:61560"/>
        <dbReference type="ChEBI" id="CHEBI:173112"/>
        <dbReference type="EC" id="2.7.7.7"/>
    </reaction>
</comment>
<dbReference type="InterPro" id="IPR010372">
    <property type="entry name" value="DNA_pol3_delta_N"/>
</dbReference>
<dbReference type="Pfam" id="PF14840">
    <property type="entry name" value="DNA_pol3_delt_C"/>
    <property type="match status" value="1"/>
</dbReference>
<dbReference type="GO" id="GO:0006261">
    <property type="term" value="P:DNA-templated DNA replication"/>
    <property type="evidence" value="ECO:0007669"/>
    <property type="project" value="TreeGrafter"/>
</dbReference>
<keyword evidence="13" id="KW-1185">Reference proteome</keyword>
<protein>
    <recommendedName>
        <fullName evidence="2 9">DNA polymerase III subunit delta</fullName>
        <ecNumber evidence="1 9">2.7.7.7</ecNumber>
    </recommendedName>
</protein>
<dbReference type="InterPro" id="IPR005790">
    <property type="entry name" value="DNA_polIII_delta"/>
</dbReference>
<reference evidence="12 13" key="1">
    <citation type="submission" date="2018-11" db="EMBL/GenBank/DDBJ databases">
        <authorList>
            <person name="Ye M.-Q."/>
            <person name="Du Z.-J."/>
        </authorList>
    </citation>
    <scope>NUCLEOTIDE SEQUENCE [LARGE SCALE GENOMIC DNA]</scope>
    <source>
        <strain evidence="12 13">U0105</strain>
    </source>
</reference>
<dbReference type="GO" id="GO:0003677">
    <property type="term" value="F:DNA binding"/>
    <property type="evidence" value="ECO:0007669"/>
    <property type="project" value="InterPro"/>
</dbReference>
<dbReference type="PANTHER" id="PTHR34388:SF1">
    <property type="entry name" value="DNA POLYMERASE III SUBUNIT DELTA"/>
    <property type="match status" value="1"/>
</dbReference>
<dbReference type="Gene3D" id="3.40.50.300">
    <property type="entry name" value="P-loop containing nucleotide triphosphate hydrolases"/>
    <property type="match status" value="1"/>
</dbReference>
<evidence type="ECO:0000256" key="6">
    <source>
        <dbReference type="ARBA" id="ARBA00022932"/>
    </source>
</evidence>
<dbReference type="Gene3D" id="1.10.8.60">
    <property type="match status" value="1"/>
</dbReference>
<feature type="domain" description="DNA polymerase III subunit delta C-terminal" evidence="11">
    <location>
        <begin position="214"/>
        <end position="330"/>
    </location>
</feature>
<keyword evidence="4 12" id="KW-0548">Nucleotidyltransferase</keyword>
<evidence type="ECO:0000256" key="5">
    <source>
        <dbReference type="ARBA" id="ARBA00022705"/>
    </source>
</evidence>
<evidence type="ECO:0000256" key="1">
    <source>
        <dbReference type="ARBA" id="ARBA00012417"/>
    </source>
</evidence>
<evidence type="ECO:0000256" key="8">
    <source>
        <dbReference type="ARBA" id="ARBA00049244"/>
    </source>
</evidence>
<keyword evidence="3 12" id="KW-0808">Transferase</keyword>
<evidence type="ECO:0000256" key="4">
    <source>
        <dbReference type="ARBA" id="ARBA00022695"/>
    </source>
</evidence>
<evidence type="ECO:0000256" key="7">
    <source>
        <dbReference type="ARBA" id="ARBA00034754"/>
    </source>
</evidence>
<dbReference type="GO" id="GO:0003887">
    <property type="term" value="F:DNA-directed DNA polymerase activity"/>
    <property type="evidence" value="ECO:0007669"/>
    <property type="project" value="UniProtKB-UniRule"/>
</dbReference>
<dbReference type="SUPFAM" id="SSF48019">
    <property type="entry name" value="post-AAA+ oligomerization domain-like"/>
    <property type="match status" value="1"/>
</dbReference>
<dbReference type="AlphaFoldDB" id="A0A3N5YFG2"/>
<dbReference type="NCBIfam" id="TIGR01128">
    <property type="entry name" value="holA"/>
    <property type="match status" value="1"/>
</dbReference>
<evidence type="ECO:0000313" key="13">
    <source>
        <dbReference type="Proteomes" id="UP000275281"/>
    </source>
</evidence>
<evidence type="ECO:0000259" key="11">
    <source>
        <dbReference type="Pfam" id="PF14840"/>
    </source>
</evidence>
<dbReference type="RefSeq" id="WP_124026785.1">
    <property type="nucleotide sequence ID" value="NZ_JBHRSN010000005.1"/>
</dbReference>
<sequence length="338" mass="38321">MQLYPNRLDADLAKHLVPFYLVFGDEPQQKLSAVEAIRNTARASGFDERTVLVQDAEFEWQHLYDATQSMSLFSAKQLIELELPTGKPGKEGAKALELIAEQANPDTLLIVHGPRIGKDVQRTKWFKALDTNGRYIPCYPLEGKQLLQWLEQTARNTNLTMTPQAASLLAEYCEGNMLAGAQEIEKLALVYADQTINETHIEEAVVNQSRYNVFQLIDTMLAGDGAKMTRLLLSLESEGLEPNIIIWALIREWQTLTEIKHIAGPVNWQSYRIWGPRQGYYQQALNRLSGEHLVDIGKLLQQADHVFKQQTVVRPFVALNHLCLVFVTPALLQLPWCE</sequence>
<accession>A0A3N5YFG2</accession>
<dbReference type="InterPro" id="IPR008921">
    <property type="entry name" value="DNA_pol3_clamp-load_cplx_C"/>
</dbReference>
<keyword evidence="5" id="KW-0235">DNA replication</keyword>
<evidence type="ECO:0000256" key="3">
    <source>
        <dbReference type="ARBA" id="ARBA00022679"/>
    </source>
</evidence>
<dbReference type="EMBL" id="RPOK01000001">
    <property type="protein sequence ID" value="RPJ68785.1"/>
    <property type="molecule type" value="Genomic_DNA"/>
</dbReference>
<dbReference type="InterPro" id="IPR027417">
    <property type="entry name" value="P-loop_NTPase"/>
</dbReference>
<evidence type="ECO:0000313" key="12">
    <source>
        <dbReference type="EMBL" id="RPJ68785.1"/>
    </source>
</evidence>
<dbReference type="CDD" id="cd18138">
    <property type="entry name" value="HLD_clamp_pol_III_delta"/>
    <property type="match status" value="1"/>
</dbReference>
<organism evidence="12 13">
    <name type="scientific">Alteromonas sediminis</name>
    <dbReference type="NCBI Taxonomy" id="2259342"/>
    <lineage>
        <taxon>Bacteria</taxon>
        <taxon>Pseudomonadati</taxon>
        <taxon>Pseudomonadota</taxon>
        <taxon>Gammaproteobacteria</taxon>
        <taxon>Alteromonadales</taxon>
        <taxon>Alteromonadaceae</taxon>
        <taxon>Alteromonas/Salinimonas group</taxon>
        <taxon>Alteromonas</taxon>
    </lineage>
</organism>
<evidence type="ECO:0000259" key="10">
    <source>
        <dbReference type="Pfam" id="PF06144"/>
    </source>
</evidence>
<feature type="domain" description="DNA polymerase III delta N-terminal" evidence="10">
    <location>
        <begin position="20"/>
        <end position="138"/>
    </location>
</feature>
<dbReference type="Pfam" id="PF06144">
    <property type="entry name" value="DNA_pol3_delta"/>
    <property type="match status" value="1"/>
</dbReference>
<proteinExistence type="inferred from homology"/>
<comment type="similarity">
    <text evidence="7">Belongs to the DNA polymerase HolA subunit family.</text>
</comment>